<dbReference type="AlphaFoldDB" id="A0A396HDQ9"/>
<proteinExistence type="predicted"/>
<accession>A0A396HDQ9</accession>
<protein>
    <submittedName>
        <fullName evidence="1">Uncharacterized protein</fullName>
    </submittedName>
</protein>
<sequence length="62" mass="6951">MLMEFCKRPLEILGNETGENFLAVGIINGMRDILICRASDHSLHSPCRTSNVEKETCGLIWS</sequence>
<gene>
    <name evidence="1" type="ORF">MtrunA17_Chr6g0461081</name>
</gene>
<comment type="caution">
    <text evidence="1">The sequence shown here is derived from an EMBL/GenBank/DDBJ whole genome shotgun (WGS) entry which is preliminary data.</text>
</comment>
<name>A0A396HDQ9_MEDTR</name>
<dbReference type="EMBL" id="PSQE01000006">
    <property type="protein sequence ID" value="RHN50768.1"/>
    <property type="molecule type" value="Genomic_DNA"/>
</dbReference>
<evidence type="ECO:0000313" key="1">
    <source>
        <dbReference type="EMBL" id="RHN50768.1"/>
    </source>
</evidence>
<organism evidence="1 2">
    <name type="scientific">Medicago truncatula</name>
    <name type="common">Barrel medic</name>
    <name type="synonym">Medicago tribuloides</name>
    <dbReference type="NCBI Taxonomy" id="3880"/>
    <lineage>
        <taxon>Eukaryota</taxon>
        <taxon>Viridiplantae</taxon>
        <taxon>Streptophyta</taxon>
        <taxon>Embryophyta</taxon>
        <taxon>Tracheophyta</taxon>
        <taxon>Spermatophyta</taxon>
        <taxon>Magnoliopsida</taxon>
        <taxon>eudicotyledons</taxon>
        <taxon>Gunneridae</taxon>
        <taxon>Pentapetalae</taxon>
        <taxon>rosids</taxon>
        <taxon>fabids</taxon>
        <taxon>Fabales</taxon>
        <taxon>Fabaceae</taxon>
        <taxon>Papilionoideae</taxon>
        <taxon>50 kb inversion clade</taxon>
        <taxon>NPAAA clade</taxon>
        <taxon>Hologalegina</taxon>
        <taxon>IRL clade</taxon>
        <taxon>Trifolieae</taxon>
        <taxon>Medicago</taxon>
    </lineage>
</organism>
<dbReference type="Gramene" id="rna35096">
    <property type="protein sequence ID" value="RHN50768.1"/>
    <property type="gene ID" value="gene35096"/>
</dbReference>
<dbReference type="Proteomes" id="UP000265566">
    <property type="component" value="Chromosome 6"/>
</dbReference>
<reference evidence="2" key="1">
    <citation type="journal article" date="2018" name="Nat. Plants">
        <title>Whole-genome landscape of Medicago truncatula symbiotic genes.</title>
        <authorList>
            <person name="Pecrix Y."/>
            <person name="Staton S.E."/>
            <person name="Sallet E."/>
            <person name="Lelandais-Briere C."/>
            <person name="Moreau S."/>
            <person name="Carrere S."/>
            <person name="Blein T."/>
            <person name="Jardinaud M.F."/>
            <person name="Latrasse D."/>
            <person name="Zouine M."/>
            <person name="Zahm M."/>
            <person name="Kreplak J."/>
            <person name="Mayjonade B."/>
            <person name="Satge C."/>
            <person name="Perez M."/>
            <person name="Cauet S."/>
            <person name="Marande W."/>
            <person name="Chantry-Darmon C."/>
            <person name="Lopez-Roques C."/>
            <person name="Bouchez O."/>
            <person name="Berard A."/>
            <person name="Debelle F."/>
            <person name="Munos S."/>
            <person name="Bendahmane A."/>
            <person name="Berges H."/>
            <person name="Niebel A."/>
            <person name="Buitink J."/>
            <person name="Frugier F."/>
            <person name="Benhamed M."/>
            <person name="Crespi M."/>
            <person name="Gouzy J."/>
            <person name="Gamas P."/>
        </authorList>
    </citation>
    <scope>NUCLEOTIDE SEQUENCE [LARGE SCALE GENOMIC DNA]</scope>
    <source>
        <strain evidence="2">cv. Jemalong A17</strain>
    </source>
</reference>
<evidence type="ECO:0000313" key="2">
    <source>
        <dbReference type="Proteomes" id="UP000265566"/>
    </source>
</evidence>